<protein>
    <submittedName>
        <fullName evidence="1">Uncharacterized protein</fullName>
    </submittedName>
</protein>
<organism evidence="1">
    <name type="scientific">Arundo donax</name>
    <name type="common">Giant reed</name>
    <name type="synonym">Donax arundinaceus</name>
    <dbReference type="NCBI Taxonomy" id="35708"/>
    <lineage>
        <taxon>Eukaryota</taxon>
        <taxon>Viridiplantae</taxon>
        <taxon>Streptophyta</taxon>
        <taxon>Embryophyta</taxon>
        <taxon>Tracheophyta</taxon>
        <taxon>Spermatophyta</taxon>
        <taxon>Magnoliopsida</taxon>
        <taxon>Liliopsida</taxon>
        <taxon>Poales</taxon>
        <taxon>Poaceae</taxon>
        <taxon>PACMAD clade</taxon>
        <taxon>Arundinoideae</taxon>
        <taxon>Arundineae</taxon>
        <taxon>Arundo</taxon>
    </lineage>
</organism>
<evidence type="ECO:0000313" key="1">
    <source>
        <dbReference type="EMBL" id="JAD72196.1"/>
    </source>
</evidence>
<reference evidence="1" key="1">
    <citation type="submission" date="2014-09" db="EMBL/GenBank/DDBJ databases">
        <authorList>
            <person name="Magalhaes I.L.F."/>
            <person name="Oliveira U."/>
            <person name="Santos F.R."/>
            <person name="Vidigal T.H.D.A."/>
            <person name="Brescovit A.D."/>
            <person name="Santos A.J."/>
        </authorList>
    </citation>
    <scope>NUCLEOTIDE SEQUENCE</scope>
    <source>
        <tissue evidence="1">Shoot tissue taken approximately 20 cm above the soil surface</tissue>
    </source>
</reference>
<reference evidence="1" key="2">
    <citation type="journal article" date="2015" name="Data Brief">
        <title>Shoot transcriptome of the giant reed, Arundo donax.</title>
        <authorList>
            <person name="Barrero R.A."/>
            <person name="Guerrero F.D."/>
            <person name="Moolhuijzen P."/>
            <person name="Goolsby J.A."/>
            <person name="Tidwell J."/>
            <person name="Bellgard S.E."/>
            <person name="Bellgard M.I."/>
        </authorList>
    </citation>
    <scope>NUCLEOTIDE SEQUENCE</scope>
    <source>
        <tissue evidence="1">Shoot tissue taken approximately 20 cm above the soil surface</tissue>
    </source>
</reference>
<sequence>MKILNFFCVESKLFHLSMIHQTVPPPLLKRFGFRYQHDL</sequence>
<accession>A0A0A9C9F4</accession>
<proteinExistence type="predicted"/>
<name>A0A0A9C9F4_ARUDO</name>
<dbReference type="AlphaFoldDB" id="A0A0A9C9F4"/>
<dbReference type="EMBL" id="GBRH01225699">
    <property type="protein sequence ID" value="JAD72196.1"/>
    <property type="molecule type" value="Transcribed_RNA"/>
</dbReference>